<evidence type="ECO:0000256" key="2">
    <source>
        <dbReference type="SAM" id="Phobius"/>
    </source>
</evidence>
<feature type="region of interest" description="Disordered" evidence="1">
    <location>
        <begin position="146"/>
        <end position="171"/>
    </location>
</feature>
<gene>
    <name evidence="4" type="primary">traM</name>
    <name evidence="4" type="ORF">K4G66_18785</name>
</gene>
<dbReference type="AlphaFoldDB" id="A0AA49GLK1"/>
<keyword evidence="2" id="KW-1133">Transmembrane helix</keyword>
<proteinExistence type="predicted"/>
<dbReference type="InterPro" id="IPR055407">
    <property type="entry name" value="TraM_C"/>
</dbReference>
<dbReference type="EMBL" id="CP120682">
    <property type="protein sequence ID" value="WKN34426.1"/>
    <property type="molecule type" value="Genomic_DNA"/>
</dbReference>
<protein>
    <submittedName>
        <fullName evidence="4">Conjugative transposon protein TraM</fullName>
    </submittedName>
</protein>
<organism evidence="4">
    <name type="scientific">Roseihalotalea indica</name>
    <dbReference type="NCBI Taxonomy" id="2867963"/>
    <lineage>
        <taxon>Bacteria</taxon>
        <taxon>Pseudomonadati</taxon>
        <taxon>Bacteroidota</taxon>
        <taxon>Cytophagia</taxon>
        <taxon>Cytophagales</taxon>
        <taxon>Catalimonadaceae</taxon>
        <taxon>Roseihalotalea</taxon>
    </lineage>
</organism>
<sequence>MKNFQDNIDKMAIDQTRVNRFTLSSSSSRTVVQRVWRWLSRYSLLVVVGLAALSITILHLQGRSLLQAIFATPLPVFWLDGLTEPEPLPNKTDIYTASLAQEAAQRRVSPIAPPAWGGQYHTAERKDTTTFETTIMDTIQSVAAPKKNWSTKRHSNREKPKIDSSTSKSSAPSSLLFHTLRAEQSEPVTRFISCLIHGDQEINQPTRVVLRLTEAMKIKGKTVPAGTLIYGLARLSQNRVQVTIARIGSVSVSYQVYDHTYHPDIWLDQGDNQHSVSDAAQDELYRQGQQQVSKIPVPMLPQVSRSLLQRRRRNTSSVLLPDGYPVYIASISSNN</sequence>
<reference evidence="4" key="2">
    <citation type="journal article" date="2024" name="Antonie Van Leeuwenhoek">
        <title>Roseihalotalea indica gen. nov., sp. nov., a halophilic Bacteroidetes from mesopelagic Southwest Indian Ocean with higher carbohydrate metabolic potential.</title>
        <authorList>
            <person name="Chen B."/>
            <person name="Zhang M."/>
            <person name="Lin D."/>
            <person name="Ye J."/>
            <person name="Tang K."/>
        </authorList>
    </citation>
    <scope>NUCLEOTIDE SEQUENCE</scope>
    <source>
        <strain evidence="4">TK19036</strain>
    </source>
</reference>
<reference evidence="4" key="1">
    <citation type="journal article" date="2023" name="Comput. Struct. Biotechnol. J.">
        <title>Discovery of a novel marine Bacteroidetes with a rich repertoire of carbohydrate-active enzymes.</title>
        <authorList>
            <person name="Chen B."/>
            <person name="Liu G."/>
            <person name="Chen Q."/>
            <person name="Wang H."/>
            <person name="Liu L."/>
            <person name="Tang K."/>
        </authorList>
    </citation>
    <scope>NUCLEOTIDE SEQUENCE</scope>
    <source>
        <strain evidence="4">TK19036</strain>
    </source>
</reference>
<feature type="transmembrane region" description="Helical" evidence="2">
    <location>
        <begin position="42"/>
        <end position="60"/>
    </location>
</feature>
<keyword evidence="2" id="KW-0812">Transmembrane</keyword>
<keyword evidence="2" id="KW-0472">Membrane</keyword>
<dbReference type="Pfam" id="PF12508">
    <property type="entry name" value="Transposon_TraM"/>
    <property type="match status" value="1"/>
</dbReference>
<accession>A0AA49GLK1</accession>
<evidence type="ECO:0000256" key="1">
    <source>
        <dbReference type="SAM" id="MobiDB-lite"/>
    </source>
</evidence>
<name>A0AA49GLK1_9BACT</name>
<evidence type="ECO:0000313" key="4">
    <source>
        <dbReference type="EMBL" id="WKN34426.1"/>
    </source>
</evidence>
<evidence type="ECO:0000259" key="3">
    <source>
        <dbReference type="Pfam" id="PF12508"/>
    </source>
</evidence>
<feature type="domain" description="Conjugative transposon TraM C-terminal" evidence="3">
    <location>
        <begin position="192"/>
        <end position="328"/>
    </location>
</feature>